<dbReference type="CDD" id="cd09274">
    <property type="entry name" value="RNase_HI_RT_Ty3"/>
    <property type="match status" value="1"/>
</dbReference>
<keyword evidence="11" id="KW-1185">Reference proteome</keyword>
<dbReference type="AlphaFoldDB" id="A0A9W6XLX3"/>
<evidence type="ECO:0000256" key="4">
    <source>
        <dbReference type="ARBA" id="ARBA00022759"/>
    </source>
</evidence>
<dbReference type="GO" id="GO:0004519">
    <property type="term" value="F:endonuclease activity"/>
    <property type="evidence" value="ECO:0007669"/>
    <property type="project" value="UniProtKB-KW"/>
</dbReference>
<dbReference type="SUPFAM" id="SSF56672">
    <property type="entry name" value="DNA/RNA polymerases"/>
    <property type="match status" value="1"/>
</dbReference>
<dbReference type="InterPro" id="IPR043128">
    <property type="entry name" value="Rev_trsase/Diguanyl_cyclase"/>
</dbReference>
<evidence type="ECO:0000256" key="6">
    <source>
        <dbReference type="ARBA" id="ARBA00022918"/>
    </source>
</evidence>
<dbReference type="Gene3D" id="3.30.70.270">
    <property type="match status" value="1"/>
</dbReference>
<dbReference type="OrthoDB" id="115141at2759"/>
<gene>
    <name evidence="10" type="ORF">Pfra01_001371500</name>
</gene>
<comment type="caution">
    <text evidence="10">The sequence shown here is derived from an EMBL/GenBank/DDBJ whole genome shotgun (WGS) entry which is preliminary data.</text>
</comment>
<reference evidence="10" key="1">
    <citation type="submission" date="2023-04" db="EMBL/GenBank/DDBJ databases">
        <title>Phytophthora fragariaefolia NBRC 109709.</title>
        <authorList>
            <person name="Ichikawa N."/>
            <person name="Sato H."/>
            <person name="Tonouchi N."/>
        </authorList>
    </citation>
    <scope>NUCLEOTIDE SEQUENCE</scope>
    <source>
        <strain evidence="10">NBRC 109709</strain>
    </source>
</reference>
<name>A0A9W6XLX3_9STRA</name>
<dbReference type="Gene3D" id="1.10.340.70">
    <property type="match status" value="1"/>
</dbReference>
<evidence type="ECO:0000259" key="9">
    <source>
        <dbReference type="Pfam" id="PF17921"/>
    </source>
</evidence>
<dbReference type="InterPro" id="IPR050951">
    <property type="entry name" value="Retrovirus_Pol_polyprotein"/>
</dbReference>
<keyword evidence="1" id="KW-0808">Transferase</keyword>
<evidence type="ECO:0000313" key="11">
    <source>
        <dbReference type="Proteomes" id="UP001165121"/>
    </source>
</evidence>
<evidence type="ECO:0000256" key="5">
    <source>
        <dbReference type="ARBA" id="ARBA00022801"/>
    </source>
</evidence>
<evidence type="ECO:0000313" key="10">
    <source>
        <dbReference type="EMBL" id="GMF42214.1"/>
    </source>
</evidence>
<dbReference type="GO" id="GO:0016787">
    <property type="term" value="F:hydrolase activity"/>
    <property type="evidence" value="ECO:0007669"/>
    <property type="project" value="UniProtKB-KW"/>
</dbReference>
<protein>
    <submittedName>
        <fullName evidence="10">Unnamed protein product</fullName>
    </submittedName>
</protein>
<feature type="region of interest" description="Disordered" evidence="7">
    <location>
        <begin position="278"/>
        <end position="316"/>
    </location>
</feature>
<evidence type="ECO:0000256" key="1">
    <source>
        <dbReference type="ARBA" id="ARBA00022679"/>
    </source>
</evidence>
<dbReference type="PANTHER" id="PTHR37984">
    <property type="entry name" value="PROTEIN CBG26694"/>
    <property type="match status" value="1"/>
</dbReference>
<feature type="compositionally biased region" description="Basic and acidic residues" evidence="7">
    <location>
        <begin position="278"/>
        <end position="287"/>
    </location>
</feature>
<feature type="domain" description="Integrase zinc-binding" evidence="9">
    <location>
        <begin position="445"/>
        <end position="500"/>
    </location>
</feature>
<dbReference type="GO" id="GO:0003964">
    <property type="term" value="F:RNA-directed DNA polymerase activity"/>
    <property type="evidence" value="ECO:0007669"/>
    <property type="project" value="UniProtKB-KW"/>
</dbReference>
<dbReference type="InterPro" id="IPR041373">
    <property type="entry name" value="RT_RNaseH"/>
</dbReference>
<keyword evidence="4" id="KW-0255">Endonuclease</keyword>
<proteinExistence type="predicted"/>
<evidence type="ECO:0000259" key="8">
    <source>
        <dbReference type="Pfam" id="PF17917"/>
    </source>
</evidence>
<keyword evidence="5" id="KW-0378">Hydrolase</keyword>
<dbReference type="InterPro" id="IPR043502">
    <property type="entry name" value="DNA/RNA_pol_sf"/>
</dbReference>
<keyword evidence="6" id="KW-0695">RNA-directed DNA polymerase</keyword>
<dbReference type="PANTHER" id="PTHR37984:SF5">
    <property type="entry name" value="PROTEIN NYNRIN-LIKE"/>
    <property type="match status" value="1"/>
</dbReference>
<evidence type="ECO:0000256" key="3">
    <source>
        <dbReference type="ARBA" id="ARBA00022722"/>
    </source>
</evidence>
<sequence>MTDQNVDAMLNAGVIEEDNGAWDFPVVLVRKKDVEVRRHREACNRAGECVRPTGDGKANVKVEDVVFAMTSMECLEHELSCNEVRPVERLVTAVKEFPRLTNPVAVKRFVRLACYYCKFVEAFGSIMTPPTKLLRKDVVWQWAPEQAFACERVMMILTTKPLLNYPNIERPFRLVTDASKVGLGACLVQAVVCGWQPVAYASKVTSTAEVNFSITELEWLAVVCSVKLFRPQLYGRGFTNVTDHAALKWLMTRTNPAVSSSGGDGGSWDRAFDRAERHVKKTEDPEGHVTTPGPFDPGMEPTRPVTRSAKRRDKAEVARMAVKQAATEQLEAIQTAAAAPVAYAPKVTAAPAASTERRGRRTRSTGSGDGTNVPRPAMNDVLAVEEVALSILQVTDDEIIAVQNKSPLGKKLELAGSHRGMKVEQTFSLTIINTISGRRVVLLPALWATIFKECHDAVWAGHLRAPHTYARIAKLYWWSGIQREVRRWVTGCRECGSRNARPKEVIPPL</sequence>
<evidence type="ECO:0000256" key="7">
    <source>
        <dbReference type="SAM" id="MobiDB-lite"/>
    </source>
</evidence>
<feature type="region of interest" description="Disordered" evidence="7">
    <location>
        <begin position="347"/>
        <end position="377"/>
    </location>
</feature>
<evidence type="ECO:0000256" key="2">
    <source>
        <dbReference type="ARBA" id="ARBA00022695"/>
    </source>
</evidence>
<keyword evidence="3" id="KW-0540">Nuclease</keyword>
<keyword evidence="2" id="KW-0548">Nucleotidyltransferase</keyword>
<dbReference type="InterPro" id="IPR041588">
    <property type="entry name" value="Integrase_H2C2"/>
</dbReference>
<dbReference type="FunFam" id="3.10.20.370:FF:000001">
    <property type="entry name" value="Retrovirus-related Pol polyprotein from transposon 17.6-like protein"/>
    <property type="match status" value="1"/>
</dbReference>
<dbReference type="Pfam" id="PF17921">
    <property type="entry name" value="Integrase_H2C2"/>
    <property type="match status" value="1"/>
</dbReference>
<dbReference type="Proteomes" id="UP001165121">
    <property type="component" value="Unassembled WGS sequence"/>
</dbReference>
<organism evidence="10 11">
    <name type="scientific">Phytophthora fragariaefolia</name>
    <dbReference type="NCBI Taxonomy" id="1490495"/>
    <lineage>
        <taxon>Eukaryota</taxon>
        <taxon>Sar</taxon>
        <taxon>Stramenopiles</taxon>
        <taxon>Oomycota</taxon>
        <taxon>Peronosporomycetes</taxon>
        <taxon>Peronosporales</taxon>
        <taxon>Peronosporaceae</taxon>
        <taxon>Phytophthora</taxon>
    </lineage>
</organism>
<accession>A0A9W6XLX3</accession>
<feature type="domain" description="Reverse transcriptase RNase H-like" evidence="8">
    <location>
        <begin position="168"/>
        <end position="255"/>
    </location>
</feature>
<dbReference type="Pfam" id="PF17917">
    <property type="entry name" value="RT_RNaseH"/>
    <property type="match status" value="1"/>
</dbReference>
<dbReference type="EMBL" id="BSXT01001410">
    <property type="protein sequence ID" value="GMF42214.1"/>
    <property type="molecule type" value="Genomic_DNA"/>
</dbReference>